<dbReference type="InterPro" id="IPR003593">
    <property type="entry name" value="AAA+_ATPase"/>
</dbReference>
<dbReference type="OrthoDB" id="9801987at2"/>
<dbReference type="RefSeq" id="WP_078712673.1">
    <property type="nucleotide sequence ID" value="NZ_FUWY01000008.1"/>
</dbReference>
<dbReference type="PANTHER" id="PTHR43790:SF4">
    <property type="entry name" value="GUANOSINE IMPORT ATP-BINDING PROTEIN NUPO"/>
    <property type="match status" value="1"/>
</dbReference>
<keyword evidence="8" id="KW-0472">Membrane</keyword>
<evidence type="ECO:0000256" key="5">
    <source>
        <dbReference type="ARBA" id="ARBA00022741"/>
    </source>
</evidence>
<dbReference type="PROSITE" id="PS00211">
    <property type="entry name" value="ABC_TRANSPORTER_1"/>
    <property type="match status" value="1"/>
</dbReference>
<dbReference type="PROSITE" id="PS50893">
    <property type="entry name" value="ABC_TRANSPORTER_2"/>
    <property type="match status" value="2"/>
</dbReference>
<evidence type="ECO:0000313" key="11">
    <source>
        <dbReference type="Proteomes" id="UP000243297"/>
    </source>
</evidence>
<keyword evidence="6 10" id="KW-0067">ATP-binding</keyword>
<evidence type="ECO:0000256" key="3">
    <source>
        <dbReference type="ARBA" id="ARBA00022475"/>
    </source>
</evidence>
<name>A0A1T4Q2R1_9FIRM</name>
<organism evidence="10 11">
    <name type="scientific">Anaerorhabdus furcosa</name>
    <dbReference type="NCBI Taxonomy" id="118967"/>
    <lineage>
        <taxon>Bacteria</taxon>
        <taxon>Bacillati</taxon>
        <taxon>Bacillota</taxon>
        <taxon>Erysipelotrichia</taxon>
        <taxon>Erysipelotrichales</taxon>
        <taxon>Erysipelotrichaceae</taxon>
        <taxon>Anaerorhabdus</taxon>
    </lineage>
</organism>
<dbReference type="Gene3D" id="3.40.50.300">
    <property type="entry name" value="P-loop containing nucleotide triphosphate hydrolases"/>
    <property type="match status" value="2"/>
</dbReference>
<dbReference type="SUPFAM" id="SSF52540">
    <property type="entry name" value="P-loop containing nucleoside triphosphate hydrolases"/>
    <property type="match status" value="2"/>
</dbReference>
<dbReference type="Proteomes" id="UP000243297">
    <property type="component" value="Unassembled WGS sequence"/>
</dbReference>
<dbReference type="EMBL" id="FUWY01000008">
    <property type="protein sequence ID" value="SJZ98090.1"/>
    <property type="molecule type" value="Genomic_DNA"/>
</dbReference>
<dbReference type="InterPro" id="IPR027417">
    <property type="entry name" value="P-loop_NTPase"/>
</dbReference>
<dbReference type="FunFam" id="3.40.50.300:FF:000127">
    <property type="entry name" value="Ribose import ATP-binding protein RbsA"/>
    <property type="match status" value="1"/>
</dbReference>
<dbReference type="AlphaFoldDB" id="A0A1T4Q2R1"/>
<keyword evidence="11" id="KW-1185">Reference proteome</keyword>
<reference evidence="11" key="1">
    <citation type="submission" date="2017-02" db="EMBL/GenBank/DDBJ databases">
        <authorList>
            <person name="Varghese N."/>
            <person name="Submissions S."/>
        </authorList>
    </citation>
    <scope>NUCLEOTIDE SEQUENCE [LARGE SCALE GENOMIC DNA]</scope>
    <source>
        <strain evidence="11">ATCC 25662</strain>
    </source>
</reference>
<dbReference type="CDD" id="cd03216">
    <property type="entry name" value="ABC_Carb_Monos_I"/>
    <property type="match status" value="1"/>
</dbReference>
<dbReference type="InterPro" id="IPR003439">
    <property type="entry name" value="ABC_transporter-like_ATP-bd"/>
</dbReference>
<accession>A0A1T4Q2R1</accession>
<dbReference type="Pfam" id="PF00005">
    <property type="entry name" value="ABC_tran"/>
    <property type="match status" value="2"/>
</dbReference>
<evidence type="ECO:0000256" key="2">
    <source>
        <dbReference type="ARBA" id="ARBA00022448"/>
    </source>
</evidence>
<proteinExistence type="predicted"/>
<sequence>MTYAIEAINVCKYFGNLKANDDITIHVEKGTVHAICGENGAGKSTLMNVLYGLYLPTAGHIRINEEDVSLKNPKDAIERGIGMVHQHFMLIQNLTIAENIVLGQETGTKLFLDRKKAIKEVEELCEKYNLHVDPKARVDEITVGMQQRVEILKALYRGVDLLILDEPTAVLAPQEIEELFENIRLLVSKGKTVIIITHKLNEVLEISNRISVLRLGKLIGTVNTNEVDESKLTQMMVGRDVVLGGRERKETIKKDEVLKIENLSLTKGHHKALDEINIDVKSGEIVGIAGIDGNGQSELIEIVSGLLKHYTGEVEVNGENIKRKNVRKVRADGLGYIPEDRHRDGLVLDYSVAENMILGQHYHEPFAKNYFLKFNAINDFAEQNIKDFDIRTMSKDSLASTLSGGNQQKIILARETCNKPKFILASQPTRGLDVGAIEFVHNTLVEARNNEQGILLVSFELDEILALCDRLYVFHMGKVVGELKKEEFDVEEIGKMMLGLREAKANG</sequence>
<evidence type="ECO:0000256" key="7">
    <source>
        <dbReference type="ARBA" id="ARBA00022967"/>
    </source>
</evidence>
<dbReference type="STRING" id="118967.SAMN02745191_2287"/>
<keyword evidence="2" id="KW-0813">Transport</keyword>
<keyword evidence="4" id="KW-0677">Repeat</keyword>
<dbReference type="GO" id="GO:0005524">
    <property type="term" value="F:ATP binding"/>
    <property type="evidence" value="ECO:0007669"/>
    <property type="project" value="UniProtKB-KW"/>
</dbReference>
<dbReference type="InterPro" id="IPR017871">
    <property type="entry name" value="ABC_transporter-like_CS"/>
</dbReference>
<evidence type="ECO:0000256" key="1">
    <source>
        <dbReference type="ARBA" id="ARBA00004202"/>
    </source>
</evidence>
<dbReference type="GO" id="GO:0016887">
    <property type="term" value="F:ATP hydrolysis activity"/>
    <property type="evidence" value="ECO:0007669"/>
    <property type="project" value="InterPro"/>
</dbReference>
<evidence type="ECO:0000256" key="8">
    <source>
        <dbReference type="ARBA" id="ARBA00023136"/>
    </source>
</evidence>
<evidence type="ECO:0000313" key="10">
    <source>
        <dbReference type="EMBL" id="SJZ98090.1"/>
    </source>
</evidence>
<evidence type="ECO:0000256" key="6">
    <source>
        <dbReference type="ARBA" id="ARBA00022840"/>
    </source>
</evidence>
<feature type="domain" description="ABC transporter" evidence="9">
    <location>
        <begin position="258"/>
        <end position="501"/>
    </location>
</feature>
<protein>
    <submittedName>
        <fullName evidence="10">Simple sugar transport system ATP-binding protein</fullName>
    </submittedName>
</protein>
<keyword evidence="3" id="KW-1003">Cell membrane</keyword>
<dbReference type="InterPro" id="IPR050107">
    <property type="entry name" value="ABC_carbohydrate_import_ATPase"/>
</dbReference>
<keyword evidence="7" id="KW-1278">Translocase</keyword>
<keyword evidence="5" id="KW-0547">Nucleotide-binding</keyword>
<dbReference type="PANTHER" id="PTHR43790">
    <property type="entry name" value="CARBOHYDRATE TRANSPORT ATP-BINDING PROTEIN MG119-RELATED"/>
    <property type="match status" value="1"/>
</dbReference>
<evidence type="ECO:0000256" key="4">
    <source>
        <dbReference type="ARBA" id="ARBA00022737"/>
    </source>
</evidence>
<dbReference type="SMART" id="SM00382">
    <property type="entry name" value="AAA"/>
    <property type="match status" value="2"/>
</dbReference>
<dbReference type="GO" id="GO:0005886">
    <property type="term" value="C:plasma membrane"/>
    <property type="evidence" value="ECO:0007669"/>
    <property type="project" value="UniProtKB-SubCell"/>
</dbReference>
<comment type="subcellular location">
    <subcellularLocation>
        <location evidence="1">Cell membrane</location>
        <topology evidence="1">Peripheral membrane protein</topology>
    </subcellularLocation>
</comment>
<feature type="domain" description="ABC transporter" evidence="9">
    <location>
        <begin position="5"/>
        <end position="240"/>
    </location>
</feature>
<keyword evidence="10" id="KW-0762">Sugar transport</keyword>
<gene>
    <name evidence="10" type="ORF">SAMN02745191_2287</name>
</gene>
<evidence type="ECO:0000259" key="9">
    <source>
        <dbReference type="PROSITE" id="PS50893"/>
    </source>
</evidence>
<dbReference type="CDD" id="cd03215">
    <property type="entry name" value="ABC_Carb_Monos_II"/>
    <property type="match status" value="1"/>
</dbReference>